<keyword evidence="1" id="KW-0732">Signal</keyword>
<dbReference type="Proteomes" id="UP000298763">
    <property type="component" value="Chromosome"/>
</dbReference>
<dbReference type="Pfam" id="PF05643">
    <property type="entry name" value="GNA1162-like"/>
    <property type="match status" value="1"/>
</dbReference>
<protein>
    <recommendedName>
        <fullName evidence="4">Lipoprotein</fullName>
    </recommendedName>
</protein>
<evidence type="ECO:0000313" key="2">
    <source>
        <dbReference type="EMBL" id="QCP11225.1"/>
    </source>
</evidence>
<accession>A0ABX5ULF8</accession>
<proteinExistence type="predicted"/>
<evidence type="ECO:0000256" key="1">
    <source>
        <dbReference type="SAM" id="SignalP"/>
    </source>
</evidence>
<feature type="chain" id="PRO_5046562345" description="Lipoprotein" evidence="1">
    <location>
        <begin position="25"/>
        <end position="223"/>
    </location>
</feature>
<dbReference type="InterPro" id="IPR008517">
    <property type="entry name" value="GNA1162-like"/>
</dbReference>
<organism evidence="2 3">
    <name type="scientific">Pseudoduganella umbonata</name>
    <dbReference type="NCBI Taxonomy" id="864828"/>
    <lineage>
        <taxon>Bacteria</taxon>
        <taxon>Pseudomonadati</taxon>
        <taxon>Pseudomonadota</taxon>
        <taxon>Betaproteobacteria</taxon>
        <taxon>Burkholderiales</taxon>
        <taxon>Oxalobacteraceae</taxon>
        <taxon>Telluria group</taxon>
        <taxon>Pseudoduganella</taxon>
    </lineage>
</organism>
<sequence length="223" mass="24077">MRGAIRLFAILGAMLAILSGCATKQPVHKDYSALRADAPRSVLVVPVVSRSVDVDAPDYFLSTITQPIAERGYYVFPVNLVKRVMEDDGMADADLVHGSDPRRLAELFGADAVLYAVIERWDSKYAVLSTVTTVEMSYALKSGKSGETLWVHQEKMAYDPAAQQSSGGLAGLIAKAVVAAMEKAKPNYIPLARTVNGIAVGRVGQGLPAGPYDPQHRIDQQQF</sequence>
<name>A0ABX5ULF8_9BURK</name>
<gene>
    <name evidence="2" type="ORF">FCL38_12960</name>
</gene>
<feature type="signal peptide" evidence="1">
    <location>
        <begin position="1"/>
        <end position="24"/>
    </location>
</feature>
<dbReference type="EMBL" id="CP040017">
    <property type="protein sequence ID" value="QCP11225.1"/>
    <property type="molecule type" value="Genomic_DNA"/>
</dbReference>
<keyword evidence="3" id="KW-1185">Reference proteome</keyword>
<evidence type="ECO:0008006" key="4">
    <source>
        <dbReference type="Google" id="ProtNLM"/>
    </source>
</evidence>
<dbReference type="Gene3D" id="3.40.50.10610">
    <property type="entry name" value="ABC-type transport auxiliary lipoprotein component"/>
    <property type="match status" value="1"/>
</dbReference>
<dbReference type="PROSITE" id="PS51257">
    <property type="entry name" value="PROKAR_LIPOPROTEIN"/>
    <property type="match status" value="1"/>
</dbReference>
<evidence type="ECO:0000313" key="3">
    <source>
        <dbReference type="Proteomes" id="UP000298763"/>
    </source>
</evidence>
<reference evidence="2 3" key="1">
    <citation type="submission" date="2019-05" db="EMBL/GenBank/DDBJ databases">
        <title>Draft Genome Sequences of Six Type Strains of the Genus Massilia.</title>
        <authorList>
            <person name="Miess H."/>
            <person name="Frediansyhah A."/>
            <person name="Gross H."/>
        </authorList>
    </citation>
    <scope>NUCLEOTIDE SEQUENCE [LARGE SCALE GENOMIC DNA]</scope>
    <source>
        <strain evidence="2 3">DSMZ 26121</strain>
    </source>
</reference>